<dbReference type="AlphaFoldDB" id="A0A7G2C8X2"/>
<feature type="region of interest" description="Disordered" evidence="2">
    <location>
        <begin position="398"/>
        <end position="421"/>
    </location>
</feature>
<evidence type="ECO:0000256" key="1">
    <source>
        <dbReference type="SAM" id="Coils"/>
    </source>
</evidence>
<feature type="region of interest" description="Disordered" evidence="2">
    <location>
        <begin position="39"/>
        <end position="75"/>
    </location>
</feature>
<dbReference type="Proteomes" id="UP000515908">
    <property type="component" value="Chromosome 05"/>
</dbReference>
<gene>
    <name evidence="3" type="ORF">ADEAN_000294600</name>
</gene>
<dbReference type="VEuPathDB" id="TriTrypDB:ADEAN_000294600"/>
<protein>
    <submittedName>
        <fullName evidence="3">Uncharacterized protein</fullName>
    </submittedName>
</protein>
<reference evidence="3 4" key="1">
    <citation type="submission" date="2020-08" db="EMBL/GenBank/DDBJ databases">
        <authorList>
            <person name="Newling K."/>
            <person name="Davey J."/>
            <person name="Forrester S."/>
        </authorList>
    </citation>
    <scope>NUCLEOTIDE SEQUENCE [LARGE SCALE GENOMIC DNA]</scope>
    <source>
        <strain evidence="4">Crithidia deanei Carvalho (ATCC PRA-265)</strain>
    </source>
</reference>
<accession>A0A7G2C8X2</accession>
<feature type="coiled-coil region" evidence="1">
    <location>
        <begin position="5"/>
        <end position="32"/>
    </location>
</feature>
<keyword evidence="1" id="KW-0175">Coiled coil</keyword>
<proteinExistence type="predicted"/>
<feature type="compositionally biased region" description="Polar residues" evidence="2">
    <location>
        <begin position="39"/>
        <end position="56"/>
    </location>
</feature>
<dbReference type="OrthoDB" id="271694at2759"/>
<feature type="compositionally biased region" description="Low complexity" evidence="2">
    <location>
        <begin position="412"/>
        <end position="421"/>
    </location>
</feature>
<evidence type="ECO:0000313" key="3">
    <source>
        <dbReference type="EMBL" id="CAD2215491.1"/>
    </source>
</evidence>
<name>A0A7G2C8X2_9TRYP</name>
<sequence length="421" mass="48301">MSSNLVALQKELQQLETRAKNLRSEVDYLESTHRNIEVSQATTARASEMRMSQENSIVPAKRKTRASKQPEPLGLPQDFVDQLVHKSGDVENLIKEHKQLNTEKAALQAALEEATRKAQEEEQQMVSLSELAGADSDGKSALTIGIKKKNEYQAALKGLVEDYNTRDTVKDQLLKMQAELERLAGLVEETISAEEQLEEGRAILTEKKKHLIELKEEHRKLDRNVRTKDKVLEKKPTGATEEEIVRSANYDRQVALYEKSKEEDQIKLNELAVRHRAMEISKAEKRLEMIGDAVTGDGLDEEERVDVELVDELIEEIKGLYNLEIEARAKIDQVDAEVERIEYRVSALELTTDSTRKEMAKIEKDHKRYMKKIKEELNSEQQVNDRDISKLEKELETLRSEVSESRSRRRSVQSSKRQSVR</sequence>
<keyword evidence="4" id="KW-1185">Reference proteome</keyword>
<organism evidence="3 4">
    <name type="scientific">Angomonas deanei</name>
    <dbReference type="NCBI Taxonomy" id="59799"/>
    <lineage>
        <taxon>Eukaryota</taxon>
        <taxon>Discoba</taxon>
        <taxon>Euglenozoa</taxon>
        <taxon>Kinetoplastea</taxon>
        <taxon>Metakinetoplastina</taxon>
        <taxon>Trypanosomatida</taxon>
        <taxon>Trypanosomatidae</taxon>
        <taxon>Strigomonadinae</taxon>
        <taxon>Angomonas</taxon>
    </lineage>
</organism>
<evidence type="ECO:0000256" key="2">
    <source>
        <dbReference type="SAM" id="MobiDB-lite"/>
    </source>
</evidence>
<dbReference type="EMBL" id="LR877149">
    <property type="protein sequence ID" value="CAD2215491.1"/>
    <property type="molecule type" value="Genomic_DNA"/>
</dbReference>
<feature type="coiled-coil region" evidence="1">
    <location>
        <begin position="90"/>
        <end position="131"/>
    </location>
</feature>
<evidence type="ECO:0000313" key="4">
    <source>
        <dbReference type="Proteomes" id="UP000515908"/>
    </source>
</evidence>